<reference evidence="2" key="1">
    <citation type="submission" date="2017-07" db="EMBL/GenBank/DDBJ databases">
        <title>Taro Niue Genome Assembly and Annotation.</title>
        <authorList>
            <person name="Atibalentja N."/>
            <person name="Keating K."/>
            <person name="Fields C.J."/>
        </authorList>
    </citation>
    <scope>NUCLEOTIDE SEQUENCE</scope>
    <source>
        <strain evidence="2">Niue_2</strain>
        <tissue evidence="2">Leaf</tissue>
    </source>
</reference>
<comment type="caution">
    <text evidence="2">The sequence shown here is derived from an EMBL/GenBank/DDBJ whole genome shotgun (WGS) entry which is preliminary data.</text>
</comment>
<feature type="compositionally biased region" description="Polar residues" evidence="1">
    <location>
        <begin position="54"/>
        <end position="65"/>
    </location>
</feature>
<evidence type="ECO:0000256" key="1">
    <source>
        <dbReference type="SAM" id="MobiDB-lite"/>
    </source>
</evidence>
<gene>
    <name evidence="2" type="ORF">Taro_014361</name>
</gene>
<evidence type="ECO:0000313" key="3">
    <source>
        <dbReference type="Proteomes" id="UP000652761"/>
    </source>
</evidence>
<protein>
    <submittedName>
        <fullName evidence="2">Uncharacterized protein</fullName>
    </submittedName>
</protein>
<feature type="region of interest" description="Disordered" evidence="1">
    <location>
        <begin position="1"/>
        <end position="20"/>
    </location>
</feature>
<dbReference type="EMBL" id="NMUH01000595">
    <property type="protein sequence ID" value="MQL81900.1"/>
    <property type="molecule type" value="Genomic_DNA"/>
</dbReference>
<evidence type="ECO:0000313" key="2">
    <source>
        <dbReference type="EMBL" id="MQL81900.1"/>
    </source>
</evidence>
<accession>A0A843UJ69</accession>
<dbReference type="Proteomes" id="UP000652761">
    <property type="component" value="Unassembled WGS sequence"/>
</dbReference>
<sequence length="124" mass="13773">MGEVREEAASPARRRRGELGRLQQERVKLERASERKSARALEIGTLISPAFSPPTLSQQAATEGSGQVEEGRPDCTPADSFEGFGKEWIRSEKSSWTTGMMSMVGVRNHSSRVVEPFLPLRKRS</sequence>
<name>A0A843UJ69_COLES</name>
<organism evidence="2 3">
    <name type="scientific">Colocasia esculenta</name>
    <name type="common">Wild taro</name>
    <name type="synonym">Arum esculentum</name>
    <dbReference type="NCBI Taxonomy" id="4460"/>
    <lineage>
        <taxon>Eukaryota</taxon>
        <taxon>Viridiplantae</taxon>
        <taxon>Streptophyta</taxon>
        <taxon>Embryophyta</taxon>
        <taxon>Tracheophyta</taxon>
        <taxon>Spermatophyta</taxon>
        <taxon>Magnoliopsida</taxon>
        <taxon>Liliopsida</taxon>
        <taxon>Araceae</taxon>
        <taxon>Aroideae</taxon>
        <taxon>Colocasieae</taxon>
        <taxon>Colocasia</taxon>
    </lineage>
</organism>
<proteinExistence type="predicted"/>
<dbReference type="AlphaFoldDB" id="A0A843UJ69"/>
<keyword evidence="3" id="KW-1185">Reference proteome</keyword>
<feature type="region of interest" description="Disordered" evidence="1">
    <location>
        <begin position="49"/>
        <end position="84"/>
    </location>
</feature>